<dbReference type="GO" id="GO:0016540">
    <property type="term" value="P:protein autoprocessing"/>
    <property type="evidence" value="ECO:0007669"/>
    <property type="project" value="InterPro"/>
</dbReference>
<dbReference type="InterPro" id="IPR050387">
    <property type="entry name" value="Hedgehog_Signaling"/>
</dbReference>
<evidence type="ECO:0000313" key="2">
    <source>
        <dbReference type="EMBL" id="CAF1240633.1"/>
    </source>
</evidence>
<proteinExistence type="predicted"/>
<dbReference type="InterPro" id="IPR001767">
    <property type="entry name" value="Hedgehog_Hint"/>
</dbReference>
<reference evidence="3" key="1">
    <citation type="submission" date="2021-02" db="EMBL/GenBank/DDBJ databases">
        <authorList>
            <person name="Nowell W R."/>
        </authorList>
    </citation>
    <scope>NUCLEOTIDE SEQUENCE</scope>
</reference>
<evidence type="ECO:0000259" key="1">
    <source>
        <dbReference type="SMART" id="SM00306"/>
    </source>
</evidence>
<feature type="domain" description="Hint" evidence="1">
    <location>
        <begin position="19"/>
        <end position="123"/>
    </location>
</feature>
<dbReference type="EMBL" id="CAJNOK010016207">
    <property type="protein sequence ID" value="CAF1240633.1"/>
    <property type="molecule type" value="Genomic_DNA"/>
</dbReference>
<dbReference type="SUPFAM" id="SSF51294">
    <property type="entry name" value="Hedgehog/intein (Hint) domain"/>
    <property type="match status" value="1"/>
</dbReference>
<name>A0A8S2PDR7_9BILA</name>
<dbReference type="AlphaFoldDB" id="A0A8S2PDR7"/>
<accession>A0A8S2PDR7</accession>
<sequence length="219" mass="25117">MPIRVAQTQRKEVKFVLGSGCFYGGDLVHLIDGGKRSISKLKVGDPIWSLNLDGNGIIEDEIVLMMHNEANKSALFYTFTTSDCNEVSLTDSHNIPVYCWNKNKIEIILASKVTINDRLIMYGKKVEIKNISINIRQGFYSPLTVTGYLFVNNISTSVFSDNYKVSSSTVQFVFTPIRIYYHLMRWIYGNEYIPFAHIQQGLHPIPAFYKKNIKHNFDF</sequence>
<dbReference type="Proteomes" id="UP000682733">
    <property type="component" value="Unassembled WGS sequence"/>
</dbReference>
<dbReference type="InterPro" id="IPR003587">
    <property type="entry name" value="Hint_dom_N"/>
</dbReference>
<dbReference type="InterPro" id="IPR036844">
    <property type="entry name" value="Hint_dom_sf"/>
</dbReference>
<evidence type="ECO:0000313" key="4">
    <source>
        <dbReference type="Proteomes" id="UP000682733"/>
    </source>
</evidence>
<dbReference type="Proteomes" id="UP000677228">
    <property type="component" value="Unassembled WGS sequence"/>
</dbReference>
<dbReference type="PANTHER" id="PTHR11889">
    <property type="entry name" value="HEDGEHOG"/>
    <property type="match status" value="1"/>
</dbReference>
<evidence type="ECO:0000313" key="3">
    <source>
        <dbReference type="EMBL" id="CAF4048115.1"/>
    </source>
</evidence>
<protein>
    <recommendedName>
        <fullName evidence="1">Hint domain-containing protein</fullName>
    </recommendedName>
</protein>
<dbReference type="Gene3D" id="2.170.16.10">
    <property type="entry name" value="Hedgehog/Intein (Hint) domain"/>
    <property type="match status" value="1"/>
</dbReference>
<dbReference type="EMBL" id="CAJOBA010037755">
    <property type="protein sequence ID" value="CAF4048115.1"/>
    <property type="molecule type" value="Genomic_DNA"/>
</dbReference>
<organism evidence="3 4">
    <name type="scientific">Didymodactylos carnosus</name>
    <dbReference type="NCBI Taxonomy" id="1234261"/>
    <lineage>
        <taxon>Eukaryota</taxon>
        <taxon>Metazoa</taxon>
        <taxon>Spiralia</taxon>
        <taxon>Gnathifera</taxon>
        <taxon>Rotifera</taxon>
        <taxon>Eurotatoria</taxon>
        <taxon>Bdelloidea</taxon>
        <taxon>Philodinida</taxon>
        <taxon>Philodinidae</taxon>
        <taxon>Didymodactylos</taxon>
    </lineage>
</organism>
<dbReference type="CDD" id="cd00081">
    <property type="entry name" value="Hint"/>
    <property type="match status" value="1"/>
</dbReference>
<dbReference type="PANTHER" id="PTHR11889:SF31">
    <property type="entry name" value="PROTEIN HEDGEHOG"/>
    <property type="match status" value="1"/>
</dbReference>
<dbReference type="Pfam" id="PF01079">
    <property type="entry name" value="Hint"/>
    <property type="match status" value="1"/>
</dbReference>
<dbReference type="SMART" id="SM00306">
    <property type="entry name" value="HintN"/>
    <property type="match status" value="1"/>
</dbReference>
<gene>
    <name evidence="2" type="ORF">OVA965_LOCUS25807</name>
    <name evidence="3" type="ORF">TMI583_LOCUS26538</name>
</gene>
<comment type="caution">
    <text evidence="3">The sequence shown here is derived from an EMBL/GenBank/DDBJ whole genome shotgun (WGS) entry which is preliminary data.</text>
</comment>